<dbReference type="InParanoid" id="B0DY32"/>
<dbReference type="KEGG" id="lbc:LACBIDRAFT_334100"/>
<accession>B0DY32</accession>
<gene>
    <name evidence="2" type="ORF">LACBIDRAFT_334100</name>
</gene>
<evidence type="ECO:0000313" key="3">
    <source>
        <dbReference type="Proteomes" id="UP000001194"/>
    </source>
</evidence>
<feature type="compositionally biased region" description="Basic and acidic residues" evidence="1">
    <location>
        <begin position="12"/>
        <end position="22"/>
    </location>
</feature>
<name>B0DY32_LACBS</name>
<feature type="region of interest" description="Disordered" evidence="1">
    <location>
        <begin position="1"/>
        <end position="30"/>
    </location>
</feature>
<protein>
    <submittedName>
        <fullName evidence="2">Predicted protein</fullName>
    </submittedName>
</protein>
<dbReference type="AlphaFoldDB" id="B0DY32"/>
<dbReference type="RefSeq" id="XP_001888885.1">
    <property type="nucleotide sequence ID" value="XM_001888850.1"/>
</dbReference>
<dbReference type="EMBL" id="DS547149">
    <property type="protein sequence ID" value="EDR00493.1"/>
    <property type="molecule type" value="Genomic_DNA"/>
</dbReference>
<dbReference type="Proteomes" id="UP000001194">
    <property type="component" value="Unassembled WGS sequence"/>
</dbReference>
<organism evidence="3">
    <name type="scientific">Laccaria bicolor (strain S238N-H82 / ATCC MYA-4686)</name>
    <name type="common">Bicoloured deceiver</name>
    <name type="synonym">Laccaria laccata var. bicolor</name>
    <dbReference type="NCBI Taxonomy" id="486041"/>
    <lineage>
        <taxon>Eukaryota</taxon>
        <taxon>Fungi</taxon>
        <taxon>Dikarya</taxon>
        <taxon>Basidiomycota</taxon>
        <taxon>Agaricomycotina</taxon>
        <taxon>Agaricomycetes</taxon>
        <taxon>Agaricomycetidae</taxon>
        <taxon>Agaricales</taxon>
        <taxon>Agaricineae</taxon>
        <taxon>Hydnangiaceae</taxon>
        <taxon>Laccaria</taxon>
    </lineage>
</organism>
<dbReference type="GeneID" id="6084528"/>
<feature type="region of interest" description="Disordered" evidence="1">
    <location>
        <begin position="65"/>
        <end position="92"/>
    </location>
</feature>
<keyword evidence="3" id="KW-1185">Reference proteome</keyword>
<dbReference type="OrthoDB" id="2669721at2759"/>
<feature type="compositionally biased region" description="Acidic residues" evidence="1">
    <location>
        <begin position="81"/>
        <end position="90"/>
    </location>
</feature>
<evidence type="ECO:0000313" key="2">
    <source>
        <dbReference type="EMBL" id="EDR00493.1"/>
    </source>
</evidence>
<proteinExistence type="predicted"/>
<reference evidence="2 3" key="1">
    <citation type="journal article" date="2008" name="Nature">
        <title>The genome of Laccaria bicolor provides insights into mycorrhizal symbiosis.</title>
        <authorList>
            <person name="Martin F."/>
            <person name="Aerts A."/>
            <person name="Ahren D."/>
            <person name="Brun A."/>
            <person name="Danchin E.G.J."/>
            <person name="Duchaussoy F."/>
            <person name="Gibon J."/>
            <person name="Kohler A."/>
            <person name="Lindquist E."/>
            <person name="Pereda V."/>
            <person name="Salamov A."/>
            <person name="Shapiro H.J."/>
            <person name="Wuyts J."/>
            <person name="Blaudez D."/>
            <person name="Buee M."/>
            <person name="Brokstein P."/>
            <person name="Canbaeck B."/>
            <person name="Cohen D."/>
            <person name="Courty P.E."/>
            <person name="Coutinho P.M."/>
            <person name="Delaruelle C."/>
            <person name="Detter J.C."/>
            <person name="Deveau A."/>
            <person name="DiFazio S."/>
            <person name="Duplessis S."/>
            <person name="Fraissinet-Tachet L."/>
            <person name="Lucic E."/>
            <person name="Frey-Klett P."/>
            <person name="Fourrey C."/>
            <person name="Feussner I."/>
            <person name="Gay G."/>
            <person name="Grimwood J."/>
            <person name="Hoegger P.J."/>
            <person name="Jain P."/>
            <person name="Kilaru S."/>
            <person name="Labbe J."/>
            <person name="Lin Y.C."/>
            <person name="Legue V."/>
            <person name="Le Tacon F."/>
            <person name="Marmeisse R."/>
            <person name="Melayah D."/>
            <person name="Montanini B."/>
            <person name="Muratet M."/>
            <person name="Nehls U."/>
            <person name="Niculita-Hirzel H."/>
            <person name="Oudot-Le Secq M.P."/>
            <person name="Peter M."/>
            <person name="Quesneville H."/>
            <person name="Rajashekar B."/>
            <person name="Reich M."/>
            <person name="Rouhier N."/>
            <person name="Schmutz J."/>
            <person name="Yin T."/>
            <person name="Chalot M."/>
            <person name="Henrissat B."/>
            <person name="Kuees U."/>
            <person name="Lucas S."/>
            <person name="Van de Peer Y."/>
            <person name="Podila G.K."/>
            <person name="Polle A."/>
            <person name="Pukkila P.J."/>
            <person name="Richardson P.M."/>
            <person name="Rouze P."/>
            <person name="Sanders I.R."/>
            <person name="Stajich J.E."/>
            <person name="Tunlid A."/>
            <person name="Tuskan G."/>
            <person name="Grigoriev I.V."/>
        </authorList>
    </citation>
    <scope>NUCLEOTIDE SEQUENCE [LARGE SCALE GENOMIC DNA]</scope>
    <source>
        <strain evidence="3">S238N-H82 / ATCC MYA-4686</strain>
    </source>
</reference>
<dbReference type="HOGENOM" id="CLU_007337_0_2_1"/>
<sequence>MGPANFELDTVPDDRLDTHSDETESYGNQEVLTKVANHDEQAYGDHNMVCDSAASTSSISHIKFRQDNHQEPSSDSNSISEESDPDDDEPGTLREQEDLAQMRRIQTGAAAIAGMLAVDEHPTFPDADDDLDIAETTSPIRHVRFVQELIQKISSATLENDKLDPDMLDNLRHPDTEPVDISDPDTRLSLNLFMSCNNASQATYNGTHESILRCFPNITVLSYYSVKKLVSKISGIDTVLDDMCIKSCVAFIGPFTDLKVCPECSELRYDPEKLARTGKEVPRQQACTILLGPQLQALCRSHQGAAALSYRDQKLSQILKEFNTPGSAADRLYDDIYSGSAFRKLAEKLGLTKDDTVVSFSVNGAQLYQNKKSDTWIGIFIICDYNPITRFRKKHVLPGIVILGPDKPKILNSFLFRSFYHLSALQRENDGRGMAVWDILQQKTLNSRVIFVYGTADALGMTELDGRVGHHGAQGCRVGCPMKGRHKPGSGHYCAAHLRPNDCSVEDSNHPDYDFRRPPTDPSPETYQFNLAKVVSSKDQPEYEHNRKLTRISKPSIISGLRPDYVIPVGTCFPLDLMHPFINFGELFIPLWCGTFRCDQTDDKASWDWATLVGNTWIEHGKLVAAATRYFPSSCHRPPRNPAEKISSGFKATEYYLYLFGLGPGFFRAVLPEKYWRNFCKLVHGFRIIIQWSITGRQVAEAHVSLTSAQLNALKTTCPELDPDSITSLPNGAYDCGNNLTFLWPRDQYAIGLLDNELEIIKDGLGISRLRHWGRIQLPNGQIVRSKFSETGKRSNTRVLLNVKMSLNNKTEFAEVQFYFLFENRDAEMVPYALISMYGPPDADMLEDSLAPYMLADIRVLQLYKLSKPPQYFQLSQCNLCPSFPEIQRICELHNVIVIKLTSPRGRLSVGTLRVKVGQYNRHSSPLSFFESSNRQLDQITEGQWPSMTLGSSNQMHIGTLGTFQSNFDSRGHTVAPGYDDHAFLARLATATETDLLRAQNHTFMALHNSVLFLKGQLTAQW</sequence>
<evidence type="ECO:0000256" key="1">
    <source>
        <dbReference type="SAM" id="MobiDB-lite"/>
    </source>
</evidence>